<dbReference type="EMBL" id="CP120629">
    <property type="protein sequence ID" value="WEW59270.1"/>
    <property type="molecule type" value="Genomic_DNA"/>
</dbReference>
<evidence type="ECO:0000256" key="2">
    <source>
        <dbReference type="ARBA" id="ARBA00004496"/>
    </source>
</evidence>
<comment type="subcellular location">
    <subcellularLocation>
        <location evidence="2">Cytoplasm</location>
    </subcellularLocation>
    <subcellularLocation>
        <location evidence="1">Nucleus</location>
    </subcellularLocation>
</comment>
<dbReference type="InterPro" id="IPR039949">
    <property type="entry name" value="NAA40"/>
</dbReference>
<comment type="catalytic activity">
    <reaction evidence="11">
        <text>N-terminal L-seryl-[histone H4] + acetyl-CoA = N-terminal N(alpha)-acetyl-L-seryl-[histone H4] + CoA + H(+)</text>
        <dbReference type="Rhea" id="RHEA:50596"/>
        <dbReference type="Rhea" id="RHEA-COMP:12740"/>
        <dbReference type="Rhea" id="RHEA-COMP:12743"/>
        <dbReference type="ChEBI" id="CHEBI:15378"/>
        <dbReference type="ChEBI" id="CHEBI:57287"/>
        <dbReference type="ChEBI" id="CHEBI:57288"/>
        <dbReference type="ChEBI" id="CHEBI:64738"/>
        <dbReference type="ChEBI" id="CHEBI:83690"/>
        <dbReference type="EC" id="2.3.1.257"/>
    </reaction>
</comment>
<evidence type="ECO:0000256" key="7">
    <source>
        <dbReference type="ARBA" id="ARBA00022679"/>
    </source>
</evidence>
<organism evidence="14 15">
    <name type="scientific">Emydomyces testavorans</name>
    <dbReference type="NCBI Taxonomy" id="2070801"/>
    <lineage>
        <taxon>Eukaryota</taxon>
        <taxon>Fungi</taxon>
        <taxon>Dikarya</taxon>
        <taxon>Ascomycota</taxon>
        <taxon>Pezizomycotina</taxon>
        <taxon>Eurotiomycetes</taxon>
        <taxon>Eurotiomycetidae</taxon>
        <taxon>Onygenales</taxon>
        <taxon>Nannizziopsiaceae</taxon>
        <taxon>Emydomyces</taxon>
    </lineage>
</organism>
<evidence type="ECO:0000256" key="8">
    <source>
        <dbReference type="ARBA" id="ARBA00023242"/>
    </source>
</evidence>
<evidence type="ECO:0000256" key="4">
    <source>
        <dbReference type="ARBA" id="ARBA00012950"/>
    </source>
</evidence>
<keyword evidence="15" id="KW-1185">Reference proteome</keyword>
<evidence type="ECO:0000313" key="15">
    <source>
        <dbReference type="Proteomes" id="UP001219355"/>
    </source>
</evidence>
<comment type="catalytic activity">
    <reaction evidence="10">
        <text>N-terminal L-seryl-[histone H2A] + acetyl-CoA = N-terminal N(alpha)-acetyl-L-seryl-[histone H2A] + CoA + H(+)</text>
        <dbReference type="Rhea" id="RHEA:50600"/>
        <dbReference type="Rhea" id="RHEA-COMP:12742"/>
        <dbReference type="Rhea" id="RHEA-COMP:12744"/>
        <dbReference type="ChEBI" id="CHEBI:15378"/>
        <dbReference type="ChEBI" id="CHEBI:57287"/>
        <dbReference type="ChEBI" id="CHEBI:57288"/>
        <dbReference type="ChEBI" id="CHEBI:64738"/>
        <dbReference type="ChEBI" id="CHEBI:83690"/>
        <dbReference type="EC" id="2.3.1.257"/>
    </reaction>
</comment>
<dbReference type="GO" id="GO:0010485">
    <property type="term" value="F:histone H4 acetyltransferase activity"/>
    <property type="evidence" value="ECO:0007669"/>
    <property type="project" value="InterPro"/>
</dbReference>
<keyword evidence="6" id="KW-0963">Cytoplasm</keyword>
<evidence type="ECO:0000256" key="6">
    <source>
        <dbReference type="ARBA" id="ARBA00022490"/>
    </source>
</evidence>
<feature type="compositionally biased region" description="Polar residues" evidence="12">
    <location>
        <begin position="41"/>
        <end position="54"/>
    </location>
</feature>
<dbReference type="InterPro" id="IPR016181">
    <property type="entry name" value="Acyl_CoA_acyltransferase"/>
</dbReference>
<dbReference type="Pfam" id="PF00583">
    <property type="entry name" value="Acetyltransf_1"/>
    <property type="match status" value="1"/>
</dbReference>
<protein>
    <recommendedName>
        <fullName evidence="5">N-alpha-acetyltransferase 40</fullName>
        <ecNumber evidence="4">2.3.1.257</ecNumber>
    </recommendedName>
</protein>
<keyword evidence="7 14" id="KW-0808">Transferase</keyword>
<keyword evidence="9 14" id="KW-0012">Acyltransferase</keyword>
<evidence type="ECO:0000256" key="5">
    <source>
        <dbReference type="ARBA" id="ARBA00015043"/>
    </source>
</evidence>
<feature type="compositionally biased region" description="Polar residues" evidence="12">
    <location>
        <begin position="1"/>
        <end position="16"/>
    </location>
</feature>
<dbReference type="GO" id="GO:1990189">
    <property type="term" value="F:protein N-terminal-serine acetyltransferase activity"/>
    <property type="evidence" value="ECO:0007669"/>
    <property type="project" value="UniProtKB-EC"/>
</dbReference>
<dbReference type="CDD" id="cd04301">
    <property type="entry name" value="NAT_SF"/>
    <property type="match status" value="1"/>
</dbReference>
<feature type="region of interest" description="Disordered" evidence="12">
    <location>
        <begin position="1"/>
        <end position="60"/>
    </location>
</feature>
<evidence type="ECO:0000256" key="12">
    <source>
        <dbReference type="SAM" id="MobiDB-lite"/>
    </source>
</evidence>
<dbReference type="PROSITE" id="PS51186">
    <property type="entry name" value="GNAT"/>
    <property type="match status" value="1"/>
</dbReference>
<evidence type="ECO:0000259" key="13">
    <source>
        <dbReference type="PROSITE" id="PS51186"/>
    </source>
</evidence>
<dbReference type="InterPro" id="IPR000182">
    <property type="entry name" value="GNAT_dom"/>
</dbReference>
<evidence type="ECO:0000256" key="11">
    <source>
        <dbReference type="ARBA" id="ARBA00049524"/>
    </source>
</evidence>
<evidence type="ECO:0000256" key="3">
    <source>
        <dbReference type="ARBA" id="ARBA00008870"/>
    </source>
</evidence>
<dbReference type="GO" id="GO:0043998">
    <property type="term" value="F:histone H2A acetyltransferase activity"/>
    <property type="evidence" value="ECO:0007669"/>
    <property type="project" value="InterPro"/>
</dbReference>
<evidence type="ECO:0000256" key="1">
    <source>
        <dbReference type="ARBA" id="ARBA00004123"/>
    </source>
</evidence>
<accession>A0AAF0DM27</accession>
<dbReference type="Gene3D" id="3.40.630.30">
    <property type="match status" value="1"/>
</dbReference>
<proteinExistence type="inferred from homology"/>
<dbReference type="GO" id="GO:0005634">
    <property type="term" value="C:nucleus"/>
    <property type="evidence" value="ECO:0007669"/>
    <property type="project" value="UniProtKB-SubCell"/>
</dbReference>
<comment type="similarity">
    <text evidence="3">Belongs to the acetyltransferase family. NAA40 subfamily.</text>
</comment>
<evidence type="ECO:0000256" key="9">
    <source>
        <dbReference type="ARBA" id="ARBA00023315"/>
    </source>
</evidence>
<feature type="domain" description="N-acetyltransferase" evidence="13">
    <location>
        <begin position="156"/>
        <end position="292"/>
    </location>
</feature>
<evidence type="ECO:0000256" key="10">
    <source>
        <dbReference type="ARBA" id="ARBA00047821"/>
    </source>
</evidence>
<keyword evidence="8" id="KW-0539">Nucleus</keyword>
<dbReference type="EC" id="2.3.1.257" evidence="4"/>
<name>A0AAF0DM27_9EURO</name>
<dbReference type="Proteomes" id="UP001219355">
    <property type="component" value="Chromosome 3"/>
</dbReference>
<sequence length="309" mass="35630">MAASTSDSDITFQTETRSSRKKRRHQERTLTLIDNPDMRKPNTTKPMTRASTTADPRPTKKPRLVETINTLSLETFIERYVPSHVLHCTIQTPRLHKDKSEYRPQKDSDDAYEKHSVEIYTSSTIPKRYFDACFDLLRLTSAETYRTSRNGWSPAKKKAEMKLPDMRYLLLLRQGSEALQDHEESAEDRDLGGFLSFMTTYEDGIPVLYCYEIHLSPRLQHKGIGKQLMCIFEDIGRNIGLEKEMLTVYKSNEAGIKFYERLGFAEDEYSPRPMKLRNGHVKAFDYMILSKSLKNTDGPTNAQVAKGIQ</sequence>
<evidence type="ECO:0000313" key="14">
    <source>
        <dbReference type="EMBL" id="WEW59270.1"/>
    </source>
</evidence>
<dbReference type="AlphaFoldDB" id="A0AAF0DM27"/>
<dbReference type="GO" id="GO:0005737">
    <property type="term" value="C:cytoplasm"/>
    <property type="evidence" value="ECO:0007669"/>
    <property type="project" value="UniProtKB-SubCell"/>
</dbReference>
<dbReference type="PANTHER" id="PTHR20531">
    <property type="entry name" value="N-ALPHA-ACETYLTRANSFERASE 40"/>
    <property type="match status" value="1"/>
</dbReference>
<reference evidence="14" key="1">
    <citation type="submission" date="2023-03" db="EMBL/GenBank/DDBJ databases">
        <title>Emydomyces testavorans Genome Sequence.</title>
        <authorList>
            <person name="Hoyer L."/>
        </authorList>
    </citation>
    <scope>NUCLEOTIDE SEQUENCE</scope>
    <source>
        <strain evidence="14">16-2883</strain>
    </source>
</reference>
<dbReference type="SUPFAM" id="SSF55729">
    <property type="entry name" value="Acyl-CoA N-acyltransferases (Nat)"/>
    <property type="match status" value="1"/>
</dbReference>
<gene>
    <name evidence="14" type="primary">NAT4</name>
    <name evidence="14" type="ORF">PRK78_004739</name>
</gene>
<dbReference type="PANTHER" id="PTHR20531:SF1">
    <property type="entry name" value="N-ALPHA-ACETYLTRANSFERASE 40"/>
    <property type="match status" value="1"/>
</dbReference>